<evidence type="ECO:0000256" key="5">
    <source>
        <dbReference type="ARBA" id="ARBA00022833"/>
    </source>
</evidence>
<keyword evidence="10" id="KW-0175">Coiled coil</keyword>
<evidence type="ECO:0000256" key="2">
    <source>
        <dbReference type="ARBA" id="ARBA00022723"/>
    </source>
</evidence>
<keyword evidence="5" id="KW-0862">Zinc</keyword>
<dbReference type="InParanoid" id="A0A369J2B8"/>
<dbReference type="InterPro" id="IPR036236">
    <property type="entry name" value="Znf_C2H2_sf"/>
</dbReference>
<feature type="compositionally biased region" description="Basic residues" evidence="11">
    <location>
        <begin position="112"/>
        <end position="124"/>
    </location>
</feature>
<feature type="compositionally biased region" description="Basic residues" evidence="11">
    <location>
        <begin position="435"/>
        <end position="445"/>
    </location>
</feature>
<feature type="region of interest" description="Disordered" evidence="11">
    <location>
        <begin position="496"/>
        <end position="760"/>
    </location>
</feature>
<dbReference type="InterPro" id="IPR051007">
    <property type="entry name" value="creA/MIG_C2H2-ZnF"/>
</dbReference>
<dbReference type="PROSITE" id="PS00028">
    <property type="entry name" value="ZINC_FINGER_C2H2_1"/>
    <property type="match status" value="2"/>
</dbReference>
<dbReference type="FunFam" id="3.30.160.60:FF:000125">
    <property type="entry name" value="Putative zinc finger protein 143"/>
    <property type="match status" value="1"/>
</dbReference>
<evidence type="ECO:0000256" key="7">
    <source>
        <dbReference type="ARBA" id="ARBA00023163"/>
    </source>
</evidence>
<evidence type="ECO:0000259" key="12">
    <source>
        <dbReference type="PROSITE" id="PS50157"/>
    </source>
</evidence>
<dbReference type="EMBL" id="LUEZ02000096">
    <property type="protein sequence ID" value="RDB14787.1"/>
    <property type="molecule type" value="Genomic_DNA"/>
</dbReference>
<feature type="compositionally biased region" description="Polar residues" evidence="11">
    <location>
        <begin position="181"/>
        <end position="190"/>
    </location>
</feature>
<dbReference type="PROSITE" id="PS50157">
    <property type="entry name" value="ZINC_FINGER_C2H2_2"/>
    <property type="match status" value="2"/>
</dbReference>
<feature type="region of interest" description="Disordered" evidence="11">
    <location>
        <begin position="82"/>
        <end position="219"/>
    </location>
</feature>
<evidence type="ECO:0000256" key="8">
    <source>
        <dbReference type="ARBA" id="ARBA00023242"/>
    </source>
</evidence>
<dbReference type="Pfam" id="PF00096">
    <property type="entry name" value="zf-C2H2"/>
    <property type="match status" value="2"/>
</dbReference>
<name>A0A369J2B8_HYPMA</name>
<comment type="caution">
    <text evidence="13">The sequence shown here is derived from an EMBL/GenBank/DDBJ whole genome shotgun (WGS) entry which is preliminary data.</text>
</comment>
<keyword evidence="7" id="KW-0804">Transcription</keyword>
<dbReference type="Proteomes" id="UP000076154">
    <property type="component" value="Unassembled WGS sequence"/>
</dbReference>
<feature type="region of interest" description="Disordered" evidence="11">
    <location>
        <begin position="376"/>
        <end position="466"/>
    </location>
</feature>
<feature type="compositionally biased region" description="Basic and acidic residues" evidence="11">
    <location>
        <begin position="142"/>
        <end position="160"/>
    </location>
</feature>
<feature type="compositionally biased region" description="Pro residues" evidence="11">
    <location>
        <begin position="671"/>
        <end position="687"/>
    </location>
</feature>
<dbReference type="Gene3D" id="3.30.160.60">
    <property type="entry name" value="Classic Zinc Finger"/>
    <property type="match status" value="2"/>
</dbReference>
<feature type="compositionally biased region" description="Basic and acidic residues" evidence="11">
    <location>
        <begin position="735"/>
        <end position="760"/>
    </location>
</feature>
<dbReference type="FunFam" id="3.30.160.60:FF:000018">
    <property type="entry name" value="Krueppel-like factor 15"/>
    <property type="match status" value="1"/>
</dbReference>
<evidence type="ECO:0000256" key="11">
    <source>
        <dbReference type="SAM" id="MobiDB-lite"/>
    </source>
</evidence>
<evidence type="ECO:0000256" key="9">
    <source>
        <dbReference type="PROSITE-ProRule" id="PRU00042"/>
    </source>
</evidence>
<gene>
    <name evidence="13" type="primary">creA</name>
    <name evidence="13" type="ORF">Hypma_016335</name>
</gene>
<evidence type="ECO:0000256" key="10">
    <source>
        <dbReference type="SAM" id="Coils"/>
    </source>
</evidence>
<feature type="domain" description="C2H2-type" evidence="12">
    <location>
        <begin position="67"/>
        <end position="96"/>
    </location>
</feature>
<feature type="compositionally biased region" description="Low complexity" evidence="11">
    <location>
        <begin position="605"/>
        <end position="629"/>
    </location>
</feature>
<proteinExistence type="predicted"/>
<dbReference type="GO" id="GO:0008270">
    <property type="term" value="F:zinc ion binding"/>
    <property type="evidence" value="ECO:0007669"/>
    <property type="project" value="UniProtKB-KW"/>
</dbReference>
<evidence type="ECO:0000256" key="4">
    <source>
        <dbReference type="ARBA" id="ARBA00022771"/>
    </source>
</evidence>
<dbReference type="AlphaFoldDB" id="A0A369J2B8"/>
<feature type="compositionally biased region" description="Low complexity" evidence="11">
    <location>
        <begin position="655"/>
        <end position="670"/>
    </location>
</feature>
<keyword evidence="6" id="KW-0805">Transcription regulation</keyword>
<dbReference type="SMART" id="SM00355">
    <property type="entry name" value="ZnF_C2H2"/>
    <property type="match status" value="2"/>
</dbReference>
<accession>A0A369J2B8</accession>
<dbReference type="STRING" id="39966.A0A369J2B8"/>
<evidence type="ECO:0000256" key="6">
    <source>
        <dbReference type="ARBA" id="ARBA00023015"/>
    </source>
</evidence>
<evidence type="ECO:0000313" key="14">
    <source>
        <dbReference type="Proteomes" id="UP000076154"/>
    </source>
</evidence>
<organism evidence="13 14">
    <name type="scientific">Hypsizygus marmoreus</name>
    <name type="common">White beech mushroom</name>
    <name type="synonym">Agaricus marmoreus</name>
    <dbReference type="NCBI Taxonomy" id="39966"/>
    <lineage>
        <taxon>Eukaryota</taxon>
        <taxon>Fungi</taxon>
        <taxon>Dikarya</taxon>
        <taxon>Basidiomycota</taxon>
        <taxon>Agaricomycotina</taxon>
        <taxon>Agaricomycetes</taxon>
        <taxon>Agaricomycetidae</taxon>
        <taxon>Agaricales</taxon>
        <taxon>Tricholomatineae</taxon>
        <taxon>Lyophyllaceae</taxon>
        <taxon>Hypsizygus</taxon>
    </lineage>
</organism>
<keyword evidence="3" id="KW-0677">Repeat</keyword>
<sequence length="780" mass="85072">MPSVLKRPFQVTHLDIIMVDDNHVPPPPQEKVIARPYKCPYLLCGRAFSRLEHQTRHIRTHTGEKPFTCTFPNCEKRFSRSDELTRHSRIHGSSHSTHANEPVPHVSDTRPSRKAPKKTKARSHHAAEPQHVDDDESPSGEGDFRHEVVEEPYVREERTVRVKKKARSRANSDDEGDSYARPTSITSSEAPLSRRSHSTSTLLQHQTSRSIHHNGYPTPSTSAFTTLSSVAMDELFVLERQEALRRAEYEARHAEALRRAEFQARFGAGQGVPVAQGWNPRLSKSATTSPIMNANGALAGESGYFGLSNERGDFDGRVQEEEYREHELERERAERTIKTKRRLSGPAWYMTSLSQEGASSSTSVGLTHSGHVVDAPSRSAHHQWSHPSHPYHTTSHHRHHGAGHGYDDSPSPISSDSESAPIHIRPRNSSSRTHPAYHRHSHPHYSSHPVHPEHHHAYASQSPPLFPSVSAPRAEFSFTPSTSPFLGPLRTLNIHSASGSRAPSPVLLPPPHYPMTPVDESSPTSSVFPRSSAGTSITSGSPPSSITSSASWGKLPPYSHPHKGRDSIFPNYAADRSLPPLPPSSGQSSGGSSPGLSTYRIGTGSASSSRPPSPPQQWSSRSSTVVPQQQHEHPAPHHHHLAHSVRMAFGMTPIVAPSSASSSSNNSSAPRSPPRPSSFPVPPPPPAAATVSMSSASGVSTPLHLRSLPGSRAGSPPIKLPPLKDVGPDADDKEEDAKAKGGGEERDVEEDKEKEKEKVEKVELPGFSLFEAAARASSRF</sequence>
<reference evidence="13" key="1">
    <citation type="submission" date="2018-04" db="EMBL/GenBank/DDBJ databases">
        <title>Whole genome sequencing of Hypsizygus marmoreus.</title>
        <authorList>
            <person name="Choi I.-G."/>
            <person name="Min B."/>
            <person name="Kim J.-G."/>
            <person name="Kim S."/>
            <person name="Oh Y.-L."/>
            <person name="Kong W.-S."/>
            <person name="Park H."/>
            <person name="Jeong J."/>
            <person name="Song E.-S."/>
        </authorList>
    </citation>
    <scope>NUCLEOTIDE SEQUENCE [LARGE SCALE GENOMIC DNA]</scope>
    <source>
        <strain evidence="13">51987-8</strain>
    </source>
</reference>
<dbReference type="SUPFAM" id="SSF57667">
    <property type="entry name" value="beta-beta-alpha zinc fingers"/>
    <property type="match status" value="1"/>
</dbReference>
<dbReference type="GO" id="GO:0005634">
    <property type="term" value="C:nucleus"/>
    <property type="evidence" value="ECO:0007669"/>
    <property type="project" value="UniProtKB-SubCell"/>
</dbReference>
<dbReference type="OrthoDB" id="654211at2759"/>
<dbReference type="GO" id="GO:0000981">
    <property type="term" value="F:DNA-binding transcription factor activity, RNA polymerase II-specific"/>
    <property type="evidence" value="ECO:0007669"/>
    <property type="project" value="UniProtKB-ARBA"/>
</dbReference>
<keyword evidence="4 9" id="KW-0863">Zinc-finger</keyword>
<evidence type="ECO:0000256" key="3">
    <source>
        <dbReference type="ARBA" id="ARBA00022737"/>
    </source>
</evidence>
<evidence type="ECO:0000313" key="13">
    <source>
        <dbReference type="EMBL" id="RDB14787.1"/>
    </source>
</evidence>
<dbReference type="PANTHER" id="PTHR47428">
    <property type="entry name" value="REGULATORY PROTEIN MIG1-RELATED"/>
    <property type="match status" value="1"/>
</dbReference>
<evidence type="ECO:0000256" key="1">
    <source>
        <dbReference type="ARBA" id="ARBA00004123"/>
    </source>
</evidence>
<dbReference type="InterPro" id="IPR013087">
    <property type="entry name" value="Znf_C2H2_type"/>
</dbReference>
<keyword evidence="13" id="KW-0238">DNA-binding</keyword>
<feature type="compositionally biased region" description="Low complexity" evidence="11">
    <location>
        <begin position="688"/>
        <end position="702"/>
    </location>
</feature>
<feature type="compositionally biased region" description="Low complexity" evidence="11">
    <location>
        <begin position="515"/>
        <end position="551"/>
    </location>
</feature>
<keyword evidence="14" id="KW-1185">Reference proteome</keyword>
<keyword evidence="2" id="KW-0479">Metal-binding</keyword>
<dbReference type="GO" id="GO:0005737">
    <property type="term" value="C:cytoplasm"/>
    <property type="evidence" value="ECO:0007669"/>
    <property type="project" value="TreeGrafter"/>
</dbReference>
<feature type="domain" description="C2H2-type" evidence="12">
    <location>
        <begin position="37"/>
        <end position="66"/>
    </location>
</feature>
<feature type="compositionally biased region" description="Low complexity" evidence="11">
    <location>
        <begin position="408"/>
        <end position="421"/>
    </location>
</feature>
<protein>
    <submittedName>
        <fullName evidence="13">DNA-binding protein creA</fullName>
    </submittedName>
</protein>
<dbReference type="GO" id="GO:0000978">
    <property type="term" value="F:RNA polymerase II cis-regulatory region sequence-specific DNA binding"/>
    <property type="evidence" value="ECO:0007669"/>
    <property type="project" value="TreeGrafter"/>
</dbReference>
<comment type="subcellular location">
    <subcellularLocation>
        <location evidence="1">Nucleus</location>
    </subcellularLocation>
</comment>
<keyword evidence="8" id="KW-0539">Nucleus</keyword>
<feature type="coiled-coil region" evidence="10">
    <location>
        <begin position="316"/>
        <end position="343"/>
    </location>
</feature>
<dbReference type="PANTHER" id="PTHR47428:SF2">
    <property type="entry name" value="ZINC FINGER PROTEIN RSV1"/>
    <property type="match status" value="1"/>
</dbReference>
<dbReference type="GO" id="GO:0000433">
    <property type="term" value="P:carbon catabolite repression of transcription from RNA polymerase II promoter by glucose"/>
    <property type="evidence" value="ECO:0007669"/>
    <property type="project" value="TreeGrafter"/>
</dbReference>